<dbReference type="EMBL" id="VBTY01000024">
    <property type="protein sequence ID" value="MDG3493859.1"/>
    <property type="molecule type" value="Genomic_DNA"/>
</dbReference>
<dbReference type="Proteomes" id="UP001152872">
    <property type="component" value="Unassembled WGS sequence"/>
</dbReference>
<keyword evidence="2" id="KW-1185">Reference proteome</keyword>
<protein>
    <submittedName>
        <fullName evidence="1">Uncharacterized protein</fullName>
    </submittedName>
</protein>
<sequence>MAGFIFTNLEEDNLATIRLNQLIEARGKLPAPEMFFPGHYLASFYENESFGDFAV</sequence>
<evidence type="ECO:0000313" key="2">
    <source>
        <dbReference type="Proteomes" id="UP001152872"/>
    </source>
</evidence>
<evidence type="ECO:0000313" key="1">
    <source>
        <dbReference type="EMBL" id="MDG3493859.1"/>
    </source>
</evidence>
<comment type="caution">
    <text evidence="1">The sequence shown here is derived from an EMBL/GenBank/DDBJ whole genome shotgun (WGS) entry which is preliminary data.</text>
</comment>
<dbReference type="AlphaFoldDB" id="A0A9X4RKH2"/>
<reference evidence="1" key="1">
    <citation type="submission" date="2019-05" db="EMBL/GenBank/DDBJ databases">
        <title>Whole genome sequencing of Pseudanabaena catenata USMAC16.</title>
        <authorList>
            <person name="Khan Z."/>
            <person name="Omar W.M."/>
            <person name="Convey P."/>
            <person name="Merican F."/>
            <person name="Najimudin N."/>
        </authorList>
    </citation>
    <scope>NUCLEOTIDE SEQUENCE</scope>
    <source>
        <strain evidence="1">USMAC16</strain>
    </source>
</reference>
<gene>
    <name evidence="1" type="ORF">FEV09_04750</name>
</gene>
<accession>A0A9X4RKH2</accession>
<name>A0A9X4RKH2_9CYAN</name>
<organism evidence="1 2">
    <name type="scientific">Pseudanabaena catenata USMAC16</name>
    <dbReference type="NCBI Taxonomy" id="1855837"/>
    <lineage>
        <taxon>Bacteria</taxon>
        <taxon>Bacillati</taxon>
        <taxon>Cyanobacteriota</taxon>
        <taxon>Cyanophyceae</taxon>
        <taxon>Pseudanabaenales</taxon>
        <taxon>Pseudanabaenaceae</taxon>
        <taxon>Pseudanabaena</taxon>
    </lineage>
</organism>
<proteinExistence type="predicted"/>
<dbReference type="RefSeq" id="WP_158467610.1">
    <property type="nucleotide sequence ID" value="NZ_VBTY01000024.1"/>
</dbReference>